<dbReference type="HAMAP" id="MF_00097">
    <property type="entry name" value="TMP_synthase"/>
    <property type="match status" value="1"/>
</dbReference>
<dbReference type="GO" id="GO:0000287">
    <property type="term" value="F:magnesium ion binding"/>
    <property type="evidence" value="ECO:0007669"/>
    <property type="project" value="UniProtKB-UniRule"/>
</dbReference>
<dbReference type="Gene3D" id="3.40.1190.20">
    <property type="match status" value="1"/>
</dbReference>
<feature type="domain" description="Pyridoxamine kinase/Phosphomethylpyrimidine kinase" evidence="15">
    <location>
        <begin position="28"/>
        <end position="272"/>
    </location>
</feature>
<evidence type="ECO:0000256" key="11">
    <source>
        <dbReference type="ARBA" id="ARBA00047851"/>
    </source>
</evidence>
<keyword evidence="5" id="KW-0418">Kinase</keyword>
<dbReference type="SUPFAM" id="SSF53613">
    <property type="entry name" value="Ribokinase-like"/>
    <property type="match status" value="1"/>
</dbReference>
<dbReference type="GO" id="GO:0008902">
    <property type="term" value="F:hydroxymethylpyrimidine kinase activity"/>
    <property type="evidence" value="ECO:0007669"/>
    <property type="project" value="TreeGrafter"/>
</dbReference>
<dbReference type="GO" id="GO:0005524">
    <property type="term" value="F:ATP binding"/>
    <property type="evidence" value="ECO:0007669"/>
    <property type="project" value="UniProtKB-KW"/>
</dbReference>
<keyword evidence="4" id="KW-0547">Nucleotide-binding</keyword>
<evidence type="ECO:0000259" key="14">
    <source>
        <dbReference type="Pfam" id="PF02581"/>
    </source>
</evidence>
<dbReference type="Pfam" id="PF02581">
    <property type="entry name" value="TMP-TENI"/>
    <property type="match status" value="1"/>
</dbReference>
<evidence type="ECO:0000259" key="15">
    <source>
        <dbReference type="Pfam" id="PF08543"/>
    </source>
</evidence>
<evidence type="ECO:0000256" key="8">
    <source>
        <dbReference type="ARBA" id="ARBA00022977"/>
    </source>
</evidence>
<dbReference type="InterPro" id="IPR004399">
    <property type="entry name" value="HMP/HMP-P_kinase_dom"/>
</dbReference>
<dbReference type="GO" id="GO:0009229">
    <property type="term" value="P:thiamine diphosphate biosynthetic process"/>
    <property type="evidence" value="ECO:0007669"/>
    <property type="project" value="UniProtKB-UniRule"/>
</dbReference>
<dbReference type="InterPro" id="IPR029056">
    <property type="entry name" value="Ribokinase-like"/>
</dbReference>
<evidence type="ECO:0000313" key="17">
    <source>
        <dbReference type="Proteomes" id="UP000031197"/>
    </source>
</evidence>
<evidence type="ECO:0000256" key="1">
    <source>
        <dbReference type="ARBA" id="ARBA00005165"/>
    </source>
</evidence>
<dbReference type="PANTHER" id="PTHR20858:SF17">
    <property type="entry name" value="HYDROXYMETHYLPYRIMIDINE_PHOSPHOMETHYLPYRIMIDINE KINASE THI20-RELATED"/>
    <property type="match status" value="1"/>
</dbReference>
<dbReference type="RefSeq" id="WP_039221092.1">
    <property type="nucleotide sequence ID" value="NZ_JWLW01000019.1"/>
</dbReference>
<dbReference type="UniPathway" id="UPA00060">
    <property type="reaction ID" value="UER00138"/>
</dbReference>
<evidence type="ECO:0000256" key="4">
    <source>
        <dbReference type="ARBA" id="ARBA00022741"/>
    </source>
</evidence>
<protein>
    <recommendedName>
        <fullName evidence="13">Thiamine-phosphate synthase</fullName>
        <shortName evidence="13">TP synthase</shortName>
        <shortName evidence="13">TPS</shortName>
        <ecNumber evidence="13">2.5.1.3</ecNumber>
    </recommendedName>
    <alternativeName>
        <fullName evidence="13">Thiamine-phosphate pyrophosphorylase</fullName>
        <shortName evidence="13">TMP pyrophosphorylase</shortName>
        <shortName evidence="13">TMP-PPase</shortName>
    </alternativeName>
</protein>
<dbReference type="AlphaFoldDB" id="A0A0B3Z2S0"/>
<feature type="binding site" evidence="13">
    <location>
        <begin position="372"/>
        <end position="376"/>
    </location>
    <ligand>
        <name>4-amino-2-methyl-5-(diphosphooxymethyl)pyrimidine</name>
        <dbReference type="ChEBI" id="CHEBI:57841"/>
    </ligand>
</feature>
<dbReference type="InterPro" id="IPR013785">
    <property type="entry name" value="Aldolase_TIM"/>
</dbReference>
<comment type="caution">
    <text evidence="16">The sequence shown here is derived from an EMBL/GenBank/DDBJ whole genome shotgun (WGS) entry which is preliminary data.</text>
</comment>
<gene>
    <name evidence="13" type="primary">thiE</name>
    <name evidence="16" type="ORF">RJ41_12160</name>
</gene>
<dbReference type="Proteomes" id="UP000031197">
    <property type="component" value="Unassembled WGS sequence"/>
</dbReference>
<feature type="domain" description="Thiamine phosphate synthase/TenI" evidence="14">
    <location>
        <begin position="355"/>
        <end position="524"/>
    </location>
</feature>
<dbReference type="GO" id="GO:0004789">
    <property type="term" value="F:thiamine-phosphate diphosphorylase activity"/>
    <property type="evidence" value="ECO:0007669"/>
    <property type="project" value="UniProtKB-UniRule"/>
</dbReference>
<proteinExistence type="inferred from homology"/>
<dbReference type="InterPro" id="IPR022998">
    <property type="entry name" value="ThiamineP_synth_TenI"/>
</dbReference>
<feature type="binding site" evidence="13">
    <location>
        <begin position="521"/>
        <end position="522"/>
    </location>
    <ligand>
        <name>2-[(2R,5Z)-2-carboxy-4-methylthiazol-5(2H)-ylidene]ethyl phosphate</name>
        <dbReference type="ChEBI" id="CHEBI:62899"/>
    </ligand>
</feature>
<dbReference type="NCBIfam" id="NF002904">
    <property type="entry name" value="PRK03512.1"/>
    <property type="match status" value="1"/>
</dbReference>
<dbReference type="InterPro" id="IPR013749">
    <property type="entry name" value="PM/HMP-P_kinase-1"/>
</dbReference>
<sequence length="544" mass="58667">MTNSHLTTPVLEPPSIRLPVIWCIGGVDSSGGAGITRDAITLANLNVHACVLTTQLTVQSNQHLLSTESMSASALNQQWQVLYEDTPPRAIKIGAIANDEQALLLCARMQSLVSPRPFVIWDPVLCSSSGGILSDLSESVIDELLTTVDLVTPNIDELAKLTHLSVNDDKSLQTAINRLVGKGAKSVYVKGGHAQWQEAVCDTYFCSSHSLYFRQPKNSKGDLRGTGCMLASAIAAFVVHDYCIEDALTLANAYVSEVRHNTLGVSDNNLPITTTSSRHKAASPPAYFARANGFPAQAASFPQVSFHCRNTVSNRNAAGVDKTPHNKKRVETALAGNAFFPALTNTKLGIYPVVDSVEWIARLWPTGVKIIQLRVKEGSQDAIRQQIKEAMELVEHTDCQLFINDHWELAIELGAYGVHLGQEDLHTADLNAIRSAGLRLGISTHGFAEIQCVRALNPSYIALGHIFPTNTKDMPSKPQGVERLAKYVKLCEGVPTVAIGGINLSRMSDVAKTGVNGIAVVSAITHAEHPLQAYKALAQEAGFA</sequence>
<evidence type="ECO:0000256" key="5">
    <source>
        <dbReference type="ARBA" id="ARBA00022777"/>
    </source>
</evidence>
<keyword evidence="17" id="KW-1185">Reference proteome</keyword>
<feature type="binding site" evidence="13">
    <location>
        <position position="472"/>
    </location>
    <ligand>
        <name>4-amino-2-methyl-5-(diphosphooxymethyl)pyrimidine</name>
        <dbReference type="ChEBI" id="CHEBI:57841"/>
    </ligand>
</feature>
<evidence type="ECO:0000256" key="12">
    <source>
        <dbReference type="ARBA" id="ARBA00047883"/>
    </source>
</evidence>
<dbReference type="SUPFAM" id="SSF51391">
    <property type="entry name" value="Thiamin phosphate synthase"/>
    <property type="match status" value="1"/>
</dbReference>
<organism evidence="16 17">
    <name type="scientific">Alteromonas marina</name>
    <dbReference type="NCBI Taxonomy" id="203795"/>
    <lineage>
        <taxon>Bacteria</taxon>
        <taxon>Pseudomonadati</taxon>
        <taxon>Pseudomonadota</taxon>
        <taxon>Gammaproteobacteria</taxon>
        <taxon>Alteromonadales</taxon>
        <taxon>Alteromonadaceae</taxon>
        <taxon>Alteromonas/Salinimonas group</taxon>
        <taxon>Alteromonas</taxon>
    </lineage>
</organism>
<reference evidence="16 17" key="1">
    <citation type="submission" date="2014-12" db="EMBL/GenBank/DDBJ databases">
        <title>Genome sequencing of Alteromonas marina AD001.</title>
        <authorList>
            <person name="Adrian T.G.S."/>
            <person name="Chan K.G."/>
        </authorList>
    </citation>
    <scope>NUCLEOTIDE SEQUENCE [LARGE SCALE GENOMIC DNA]</scope>
    <source>
        <strain evidence="16 17">AD001</strain>
    </source>
</reference>
<dbReference type="PANTHER" id="PTHR20858">
    <property type="entry name" value="PHOSPHOMETHYLPYRIMIDINE KINASE"/>
    <property type="match status" value="1"/>
</dbReference>
<dbReference type="GO" id="GO:0009228">
    <property type="term" value="P:thiamine biosynthetic process"/>
    <property type="evidence" value="ECO:0007669"/>
    <property type="project" value="UniProtKB-KW"/>
</dbReference>
<keyword evidence="8 13" id="KW-0784">Thiamine biosynthesis</keyword>
<comment type="cofactor">
    <cofactor evidence="13">
        <name>Mg(2+)</name>
        <dbReference type="ChEBI" id="CHEBI:18420"/>
    </cofactor>
    <text evidence="13">Binds 1 Mg(2+) ion per subunit.</text>
</comment>
<comment type="catalytic activity">
    <reaction evidence="10 13">
        <text>4-methyl-5-(2-phosphooxyethyl)-thiazole + 4-amino-2-methyl-5-(diphosphooxymethyl)pyrimidine + H(+) = thiamine phosphate + diphosphate</text>
        <dbReference type="Rhea" id="RHEA:22328"/>
        <dbReference type="ChEBI" id="CHEBI:15378"/>
        <dbReference type="ChEBI" id="CHEBI:33019"/>
        <dbReference type="ChEBI" id="CHEBI:37575"/>
        <dbReference type="ChEBI" id="CHEBI:57841"/>
        <dbReference type="ChEBI" id="CHEBI:58296"/>
        <dbReference type="EC" id="2.5.1.3"/>
    </reaction>
</comment>
<feature type="binding site" evidence="13">
    <location>
        <position position="443"/>
    </location>
    <ligand>
        <name>4-amino-2-methyl-5-(diphosphooxymethyl)pyrimidine</name>
        <dbReference type="ChEBI" id="CHEBI:57841"/>
    </ligand>
</feature>
<evidence type="ECO:0000256" key="2">
    <source>
        <dbReference type="ARBA" id="ARBA00022679"/>
    </source>
</evidence>
<evidence type="ECO:0000256" key="3">
    <source>
        <dbReference type="ARBA" id="ARBA00022723"/>
    </source>
</evidence>
<dbReference type="InterPro" id="IPR034291">
    <property type="entry name" value="TMP_synthase"/>
</dbReference>
<dbReference type="CDD" id="cd00564">
    <property type="entry name" value="TMP_TenI"/>
    <property type="match status" value="1"/>
</dbReference>
<keyword evidence="7 13" id="KW-0460">Magnesium</keyword>
<feature type="binding site" evidence="13">
    <location>
        <position position="424"/>
    </location>
    <ligand>
        <name>Mg(2+)</name>
        <dbReference type="ChEBI" id="CHEBI:18420"/>
    </ligand>
</feature>
<feature type="binding site" evidence="13">
    <location>
        <position position="501"/>
    </location>
    <ligand>
        <name>2-[(2R,5Z)-2-carboxy-4-methylthiazol-5(2H)-ylidene]ethyl phosphate</name>
        <dbReference type="ChEBI" id="CHEBI:62899"/>
    </ligand>
</feature>
<feature type="binding site" evidence="13">
    <location>
        <begin position="469"/>
        <end position="471"/>
    </location>
    <ligand>
        <name>2-[(2R,5Z)-2-carboxy-4-methylthiazol-5(2H)-ylidene]ethyl phosphate</name>
        <dbReference type="ChEBI" id="CHEBI:62899"/>
    </ligand>
</feature>
<dbReference type="GO" id="GO:0008972">
    <property type="term" value="F:phosphomethylpyrimidine kinase activity"/>
    <property type="evidence" value="ECO:0007669"/>
    <property type="project" value="InterPro"/>
</dbReference>
<feature type="binding site" evidence="13">
    <location>
        <position position="405"/>
    </location>
    <ligand>
        <name>Mg(2+)</name>
        <dbReference type="ChEBI" id="CHEBI:18420"/>
    </ligand>
</feature>
<evidence type="ECO:0000256" key="7">
    <source>
        <dbReference type="ARBA" id="ARBA00022842"/>
    </source>
</evidence>
<keyword evidence="2 13" id="KW-0808">Transferase</keyword>
<keyword evidence="9" id="KW-0511">Multifunctional enzyme</keyword>
<dbReference type="Gene3D" id="3.20.20.70">
    <property type="entry name" value="Aldolase class I"/>
    <property type="match status" value="1"/>
</dbReference>
<dbReference type="Pfam" id="PF08543">
    <property type="entry name" value="Phos_pyr_kin"/>
    <property type="match status" value="1"/>
</dbReference>
<name>A0A0B3Z2S0_9ALTE</name>
<dbReference type="InterPro" id="IPR036206">
    <property type="entry name" value="ThiamineP_synth_sf"/>
</dbReference>
<comment type="similarity">
    <text evidence="13">Belongs to the thiamine-phosphate synthase family.</text>
</comment>
<dbReference type="GO" id="GO:0005829">
    <property type="term" value="C:cytosol"/>
    <property type="evidence" value="ECO:0007669"/>
    <property type="project" value="TreeGrafter"/>
</dbReference>
<keyword evidence="6" id="KW-0067">ATP-binding</keyword>
<feature type="binding site" evidence="13">
    <location>
        <position position="404"/>
    </location>
    <ligand>
        <name>4-amino-2-methyl-5-(diphosphooxymethyl)pyrimidine</name>
        <dbReference type="ChEBI" id="CHEBI:57841"/>
    </ligand>
</feature>
<dbReference type="FunFam" id="3.20.20.70:FF:000064">
    <property type="entry name" value="Thiamine-phosphate synthase"/>
    <property type="match status" value="1"/>
</dbReference>
<comment type="function">
    <text evidence="13">Condenses 4-methyl-5-(beta-hydroxyethyl)thiazole monophosphate (THZ-P) and 2-methyl-4-amino-5-hydroxymethyl pyrimidine pyrophosphate (HMP-PP) to form thiamine monophosphate (TMP).</text>
</comment>
<accession>A0A0B3Z2S0</accession>
<dbReference type="CDD" id="cd01169">
    <property type="entry name" value="HMPP_kinase"/>
    <property type="match status" value="1"/>
</dbReference>
<evidence type="ECO:0000313" key="16">
    <source>
        <dbReference type="EMBL" id="KHT51379.1"/>
    </source>
</evidence>
<evidence type="ECO:0000256" key="13">
    <source>
        <dbReference type="HAMAP-Rule" id="MF_00097"/>
    </source>
</evidence>
<evidence type="ECO:0000256" key="6">
    <source>
        <dbReference type="ARBA" id="ARBA00022840"/>
    </source>
</evidence>
<comment type="pathway">
    <text evidence="1 13">Cofactor biosynthesis; thiamine diphosphate biosynthesis; thiamine phosphate from 4-amino-2-methyl-5-diphosphomethylpyrimidine and 4-methyl-5-(2-phosphoethyl)-thiazole: step 1/1.</text>
</comment>
<dbReference type="OrthoDB" id="9810880at2"/>
<dbReference type="EC" id="2.5.1.3" evidence="13"/>
<comment type="catalytic activity">
    <reaction evidence="12 13">
        <text>2-[(2R,5Z)-2-carboxy-4-methylthiazol-5(2H)-ylidene]ethyl phosphate + 4-amino-2-methyl-5-(diphosphooxymethyl)pyrimidine + 2 H(+) = thiamine phosphate + CO2 + diphosphate</text>
        <dbReference type="Rhea" id="RHEA:47844"/>
        <dbReference type="ChEBI" id="CHEBI:15378"/>
        <dbReference type="ChEBI" id="CHEBI:16526"/>
        <dbReference type="ChEBI" id="CHEBI:33019"/>
        <dbReference type="ChEBI" id="CHEBI:37575"/>
        <dbReference type="ChEBI" id="CHEBI:57841"/>
        <dbReference type="ChEBI" id="CHEBI:62899"/>
        <dbReference type="EC" id="2.5.1.3"/>
    </reaction>
</comment>
<keyword evidence="3 13" id="KW-0479">Metal-binding</keyword>
<dbReference type="NCBIfam" id="TIGR00693">
    <property type="entry name" value="thiE"/>
    <property type="match status" value="1"/>
</dbReference>
<comment type="catalytic activity">
    <reaction evidence="11 13">
        <text>2-(2-carboxy-4-methylthiazol-5-yl)ethyl phosphate + 4-amino-2-methyl-5-(diphosphooxymethyl)pyrimidine + 2 H(+) = thiamine phosphate + CO2 + diphosphate</text>
        <dbReference type="Rhea" id="RHEA:47848"/>
        <dbReference type="ChEBI" id="CHEBI:15378"/>
        <dbReference type="ChEBI" id="CHEBI:16526"/>
        <dbReference type="ChEBI" id="CHEBI:33019"/>
        <dbReference type="ChEBI" id="CHEBI:37575"/>
        <dbReference type="ChEBI" id="CHEBI:57841"/>
        <dbReference type="ChEBI" id="CHEBI:62890"/>
        <dbReference type="EC" id="2.5.1.3"/>
    </reaction>
</comment>
<evidence type="ECO:0000256" key="10">
    <source>
        <dbReference type="ARBA" id="ARBA00047334"/>
    </source>
</evidence>
<dbReference type="EMBL" id="JWLW01000019">
    <property type="protein sequence ID" value="KHT51379.1"/>
    <property type="molecule type" value="Genomic_DNA"/>
</dbReference>
<evidence type="ECO:0000256" key="9">
    <source>
        <dbReference type="ARBA" id="ARBA00023268"/>
    </source>
</evidence>